<name>A0A9W8UZH1_9HYPO</name>
<accession>A0A9W8UZH1</accession>
<comment type="caution">
    <text evidence="2">The sequence shown here is derived from an EMBL/GenBank/DDBJ whole genome shotgun (WGS) entry which is preliminary data.</text>
</comment>
<protein>
    <submittedName>
        <fullName evidence="2">Uncharacterized protein</fullName>
    </submittedName>
</protein>
<dbReference type="Proteomes" id="UP001152087">
    <property type="component" value="Unassembled WGS sequence"/>
</dbReference>
<feature type="region of interest" description="Disordered" evidence="1">
    <location>
        <begin position="62"/>
        <end position="188"/>
    </location>
</feature>
<keyword evidence="3" id="KW-1185">Reference proteome</keyword>
<sequence length="188" mass="20162">MVRKDDRSSGRSGGSGRSARTIGKGKRPAIGLAGSRTVSRTTLVSVASRDSLRMGRRSTSFLAGSDIDDVPSLQDLEREEQMLQEEEDEEVARKKEAAAQLAAEMGLAGTSPGIQSVPEPKPEVAEDEVYEGDPGKNVSEERMEEVSNELHVPKTRGAEDAARSPKAPAGAKPPENQAFVPARLPHFQ</sequence>
<dbReference type="AlphaFoldDB" id="A0A9W8UZH1"/>
<evidence type="ECO:0000256" key="1">
    <source>
        <dbReference type="SAM" id="MobiDB-lite"/>
    </source>
</evidence>
<gene>
    <name evidence="2" type="ORF">NW755_009599</name>
</gene>
<dbReference type="EMBL" id="JAOQAV010000029">
    <property type="protein sequence ID" value="KAJ4183566.1"/>
    <property type="molecule type" value="Genomic_DNA"/>
</dbReference>
<reference evidence="2" key="1">
    <citation type="submission" date="2022-09" db="EMBL/GenBank/DDBJ databases">
        <title>Fusarium specimens isolated from Avocado Roots.</title>
        <authorList>
            <person name="Stajich J."/>
            <person name="Roper C."/>
            <person name="Heimlech-Rivalta G."/>
        </authorList>
    </citation>
    <scope>NUCLEOTIDE SEQUENCE</scope>
    <source>
        <strain evidence="2">A02</strain>
    </source>
</reference>
<feature type="region of interest" description="Disordered" evidence="1">
    <location>
        <begin position="1"/>
        <end position="34"/>
    </location>
</feature>
<evidence type="ECO:0000313" key="2">
    <source>
        <dbReference type="EMBL" id="KAJ4183566.1"/>
    </source>
</evidence>
<feature type="compositionally biased region" description="Low complexity" evidence="1">
    <location>
        <begin position="98"/>
        <end position="109"/>
    </location>
</feature>
<evidence type="ECO:0000313" key="3">
    <source>
        <dbReference type="Proteomes" id="UP001152087"/>
    </source>
</evidence>
<organism evidence="2 3">
    <name type="scientific">Fusarium falciforme</name>
    <dbReference type="NCBI Taxonomy" id="195108"/>
    <lineage>
        <taxon>Eukaryota</taxon>
        <taxon>Fungi</taxon>
        <taxon>Dikarya</taxon>
        <taxon>Ascomycota</taxon>
        <taxon>Pezizomycotina</taxon>
        <taxon>Sordariomycetes</taxon>
        <taxon>Hypocreomycetidae</taxon>
        <taxon>Hypocreales</taxon>
        <taxon>Nectriaceae</taxon>
        <taxon>Fusarium</taxon>
        <taxon>Fusarium solani species complex</taxon>
    </lineage>
</organism>
<proteinExistence type="predicted"/>